<sequence>MTQSLNAKSYEINWRMMQHFTSLANCPLLQDWRGGQRRAIPPFNLHMTLFCIAYAILPLAMILAVSLRRSIEKWRKAGGDSDSDLPQFASGYISVFMF</sequence>
<dbReference type="Proteomes" id="UP000548867">
    <property type="component" value="Unassembled WGS sequence"/>
</dbReference>
<evidence type="ECO:0000256" key="1">
    <source>
        <dbReference type="SAM" id="Phobius"/>
    </source>
</evidence>
<keyword evidence="1" id="KW-0472">Membrane</keyword>
<gene>
    <name evidence="2" type="ORF">GGR38_000770</name>
</gene>
<keyword evidence="1" id="KW-0812">Transmembrane</keyword>
<keyword evidence="3" id="KW-1185">Reference proteome</keyword>
<keyword evidence="1" id="KW-1133">Transmembrane helix</keyword>
<feature type="transmembrane region" description="Helical" evidence="1">
    <location>
        <begin position="47"/>
        <end position="67"/>
    </location>
</feature>
<organism evidence="2 3">
    <name type="scientific">Novosphingobium sediminicola</name>
    <dbReference type="NCBI Taxonomy" id="563162"/>
    <lineage>
        <taxon>Bacteria</taxon>
        <taxon>Pseudomonadati</taxon>
        <taxon>Pseudomonadota</taxon>
        <taxon>Alphaproteobacteria</taxon>
        <taxon>Sphingomonadales</taxon>
        <taxon>Sphingomonadaceae</taxon>
        <taxon>Novosphingobium</taxon>
    </lineage>
</organism>
<accession>A0A7W6CGD6</accession>
<evidence type="ECO:0000313" key="3">
    <source>
        <dbReference type="Proteomes" id="UP000548867"/>
    </source>
</evidence>
<dbReference type="AlphaFoldDB" id="A0A7W6CGD6"/>
<reference evidence="2 3" key="1">
    <citation type="submission" date="2020-08" db="EMBL/GenBank/DDBJ databases">
        <title>Genomic Encyclopedia of Type Strains, Phase IV (KMG-IV): sequencing the most valuable type-strain genomes for metagenomic binning, comparative biology and taxonomic classification.</title>
        <authorList>
            <person name="Goeker M."/>
        </authorList>
    </citation>
    <scope>NUCLEOTIDE SEQUENCE [LARGE SCALE GENOMIC DNA]</scope>
    <source>
        <strain evidence="2 3">DSM 27057</strain>
    </source>
</reference>
<evidence type="ECO:0000313" key="2">
    <source>
        <dbReference type="EMBL" id="MBB3953843.1"/>
    </source>
</evidence>
<comment type="caution">
    <text evidence="2">The sequence shown here is derived from an EMBL/GenBank/DDBJ whole genome shotgun (WGS) entry which is preliminary data.</text>
</comment>
<dbReference type="EMBL" id="JACIDX010000002">
    <property type="protein sequence ID" value="MBB3953843.1"/>
    <property type="molecule type" value="Genomic_DNA"/>
</dbReference>
<name>A0A7W6CGD6_9SPHN</name>
<protein>
    <submittedName>
        <fullName evidence="2">Uncharacterized protein</fullName>
    </submittedName>
</protein>
<dbReference type="RefSeq" id="WP_183622809.1">
    <property type="nucleotide sequence ID" value="NZ_JACIDX010000002.1"/>
</dbReference>
<proteinExistence type="predicted"/>